<dbReference type="InterPro" id="IPR011032">
    <property type="entry name" value="GroES-like_sf"/>
</dbReference>
<name>A0ABU4CG81_RHOJO</name>
<keyword evidence="5" id="KW-0520">NAD</keyword>
<dbReference type="InterPro" id="IPR013149">
    <property type="entry name" value="ADH-like_C"/>
</dbReference>
<gene>
    <name evidence="8" type="ORF">R3Q59_18820</name>
</gene>
<evidence type="ECO:0000313" key="9">
    <source>
        <dbReference type="Proteomes" id="UP001185737"/>
    </source>
</evidence>
<dbReference type="SUPFAM" id="SSF50129">
    <property type="entry name" value="GroES-like"/>
    <property type="match status" value="1"/>
</dbReference>
<organism evidence="8 9">
    <name type="scientific">Rhodococcus jostii</name>
    <dbReference type="NCBI Taxonomy" id="132919"/>
    <lineage>
        <taxon>Bacteria</taxon>
        <taxon>Bacillati</taxon>
        <taxon>Actinomycetota</taxon>
        <taxon>Actinomycetes</taxon>
        <taxon>Mycobacteriales</taxon>
        <taxon>Nocardiaceae</taxon>
        <taxon>Rhodococcus</taxon>
    </lineage>
</organism>
<dbReference type="InterPro" id="IPR013154">
    <property type="entry name" value="ADH-like_N"/>
</dbReference>
<dbReference type="Proteomes" id="UP001185737">
    <property type="component" value="Unassembled WGS sequence"/>
</dbReference>
<dbReference type="Gene3D" id="3.40.50.720">
    <property type="entry name" value="NAD(P)-binding Rossmann-like Domain"/>
    <property type="match status" value="1"/>
</dbReference>
<dbReference type="Pfam" id="PF00107">
    <property type="entry name" value="ADH_zinc_N"/>
    <property type="match status" value="1"/>
</dbReference>
<evidence type="ECO:0000256" key="4">
    <source>
        <dbReference type="ARBA" id="ARBA00023002"/>
    </source>
</evidence>
<reference evidence="8 9" key="1">
    <citation type="submission" date="2023-10" db="EMBL/GenBank/DDBJ databases">
        <title>Development of a sustainable strategy for remediation of hydrocarbon-contaminated territories based on the waste exchange concept.</title>
        <authorList>
            <person name="Krivoruchko A."/>
        </authorList>
    </citation>
    <scope>NUCLEOTIDE SEQUENCE [LARGE SCALE GENOMIC DNA]</scope>
    <source>
        <strain evidence="8 9">IEGM 60</strain>
    </source>
</reference>
<accession>A0ABU4CG81</accession>
<evidence type="ECO:0000256" key="2">
    <source>
        <dbReference type="ARBA" id="ARBA00022723"/>
    </source>
</evidence>
<dbReference type="InterPro" id="IPR036291">
    <property type="entry name" value="NAD(P)-bd_dom_sf"/>
</dbReference>
<dbReference type="SMART" id="SM00829">
    <property type="entry name" value="PKS_ER"/>
    <property type="match status" value="1"/>
</dbReference>
<keyword evidence="2 6" id="KW-0479">Metal-binding</keyword>
<dbReference type="InterPro" id="IPR020843">
    <property type="entry name" value="ER"/>
</dbReference>
<evidence type="ECO:0000256" key="1">
    <source>
        <dbReference type="ARBA" id="ARBA00008072"/>
    </source>
</evidence>
<keyword evidence="9" id="KW-1185">Reference proteome</keyword>
<evidence type="ECO:0000256" key="5">
    <source>
        <dbReference type="ARBA" id="ARBA00023027"/>
    </source>
</evidence>
<evidence type="ECO:0000313" key="8">
    <source>
        <dbReference type="EMBL" id="MDV6282553.1"/>
    </source>
</evidence>
<dbReference type="PROSITE" id="PS00059">
    <property type="entry name" value="ADH_ZINC"/>
    <property type="match status" value="1"/>
</dbReference>
<comment type="cofactor">
    <cofactor evidence="6">
        <name>Zn(2+)</name>
        <dbReference type="ChEBI" id="CHEBI:29105"/>
    </cofactor>
</comment>
<evidence type="ECO:0000256" key="3">
    <source>
        <dbReference type="ARBA" id="ARBA00022833"/>
    </source>
</evidence>
<dbReference type="PANTHER" id="PTHR43880">
    <property type="entry name" value="ALCOHOL DEHYDROGENASE"/>
    <property type="match status" value="1"/>
</dbReference>
<dbReference type="InterPro" id="IPR002328">
    <property type="entry name" value="ADH_Zn_CS"/>
</dbReference>
<dbReference type="Gene3D" id="3.90.180.10">
    <property type="entry name" value="Medium-chain alcohol dehydrogenases, catalytic domain"/>
    <property type="match status" value="1"/>
</dbReference>
<comment type="caution">
    <text evidence="8">The sequence shown here is derived from an EMBL/GenBank/DDBJ whole genome shotgun (WGS) entry which is preliminary data.</text>
</comment>
<evidence type="ECO:0000256" key="6">
    <source>
        <dbReference type="RuleBase" id="RU361277"/>
    </source>
</evidence>
<evidence type="ECO:0000259" key="7">
    <source>
        <dbReference type="SMART" id="SM00829"/>
    </source>
</evidence>
<dbReference type="CDD" id="cd08278">
    <property type="entry name" value="benzyl_alcohol_DH"/>
    <property type="match status" value="1"/>
</dbReference>
<dbReference type="RefSeq" id="WP_317569083.1">
    <property type="nucleotide sequence ID" value="NZ_JAWLKA010000010.1"/>
</dbReference>
<dbReference type="EMBL" id="JAWLKA010000010">
    <property type="protein sequence ID" value="MDV6282553.1"/>
    <property type="molecule type" value="Genomic_DNA"/>
</dbReference>
<feature type="domain" description="Enoyl reductase (ER)" evidence="7">
    <location>
        <begin position="10"/>
        <end position="365"/>
    </location>
</feature>
<protein>
    <submittedName>
        <fullName evidence="8">NAD(P)-dependent alcohol dehydrogenase</fullName>
    </submittedName>
</protein>
<dbReference type="SUPFAM" id="SSF51735">
    <property type="entry name" value="NAD(P)-binding Rossmann-fold domains"/>
    <property type="match status" value="1"/>
</dbReference>
<proteinExistence type="inferred from homology"/>
<keyword evidence="3 6" id="KW-0862">Zinc</keyword>
<keyword evidence="4" id="KW-0560">Oxidoreductase</keyword>
<comment type="similarity">
    <text evidence="1 6">Belongs to the zinc-containing alcohol dehydrogenase family.</text>
</comment>
<dbReference type="Pfam" id="PF08240">
    <property type="entry name" value="ADH_N"/>
    <property type="match status" value="1"/>
</dbReference>
<dbReference type="PANTHER" id="PTHR43880:SF12">
    <property type="entry name" value="ALCOHOL DEHYDROGENASE CLASS-3"/>
    <property type="match status" value="1"/>
</dbReference>
<sequence length="375" mass="39259">MTIIAALAREPHSKFQFQQVSLAELRPDEIIVEIRGVGICHTDIAARDGIYGLPYPIVLGHEGSGIVTAVGAEVATVAPGDHVVLSFNSCGRCTSCKSDNPAYCRDFAVENYIGTRPDGSRVLESEAGPVYSHFFGQSSFATHAVVNPRNVVAVDPDLDLAQLGPLGCGLQTGAGAVMRSMGCHAGSSLVVLGAGPVGLAAVMAACIQGCSSILVVEPHEARRTMATEMGATHTIDPTVDGDLAERIRGIVPDGADYVFDTTGRVDVINGAIAAVGCNAVLGLVGVPSDFSVDLPLNIVSTMQTGLTVKGIVEGDSDPSEFIPELIGHYRAGRFPFDKMLTRFPLSGINEAIAAQHRGDVIKAVLVPDVDLRLFV</sequence>